<dbReference type="PANTHER" id="PTHR21310:SF58">
    <property type="entry name" value="AMINOGLYCOSIDE PHOSPHOTRANSFERASE DOMAIN-CONTAINING PROTEIN"/>
    <property type="match status" value="1"/>
</dbReference>
<dbReference type="SUPFAM" id="SSF56112">
    <property type="entry name" value="Protein kinase-like (PK-like)"/>
    <property type="match status" value="1"/>
</dbReference>
<evidence type="ECO:0000256" key="1">
    <source>
        <dbReference type="SAM" id="SignalP"/>
    </source>
</evidence>
<dbReference type="AlphaFoldDB" id="A0AAD6WY63"/>
<keyword evidence="4" id="KW-1185">Reference proteome</keyword>
<comment type="caution">
    <text evidence="3">The sequence shown here is derived from an EMBL/GenBank/DDBJ whole genome shotgun (WGS) entry which is preliminary data.</text>
</comment>
<dbReference type="InterPro" id="IPR011009">
    <property type="entry name" value="Kinase-like_dom_sf"/>
</dbReference>
<dbReference type="InterPro" id="IPR002575">
    <property type="entry name" value="Aminoglycoside_PTrfase"/>
</dbReference>
<keyword evidence="3" id="KW-0418">Kinase</keyword>
<keyword evidence="3" id="KW-0808">Transferase</keyword>
<proteinExistence type="predicted"/>
<dbReference type="GO" id="GO:0016301">
    <property type="term" value="F:kinase activity"/>
    <property type="evidence" value="ECO:0007669"/>
    <property type="project" value="UniProtKB-KW"/>
</dbReference>
<evidence type="ECO:0000313" key="4">
    <source>
        <dbReference type="Proteomes" id="UP001218188"/>
    </source>
</evidence>
<evidence type="ECO:0000313" key="3">
    <source>
        <dbReference type="EMBL" id="KAJ7027726.1"/>
    </source>
</evidence>
<organism evidence="3 4">
    <name type="scientific">Mycena alexandri</name>
    <dbReference type="NCBI Taxonomy" id="1745969"/>
    <lineage>
        <taxon>Eukaryota</taxon>
        <taxon>Fungi</taxon>
        <taxon>Dikarya</taxon>
        <taxon>Basidiomycota</taxon>
        <taxon>Agaricomycotina</taxon>
        <taxon>Agaricomycetes</taxon>
        <taxon>Agaricomycetidae</taxon>
        <taxon>Agaricales</taxon>
        <taxon>Marasmiineae</taxon>
        <taxon>Mycenaceae</taxon>
        <taxon>Mycena</taxon>
    </lineage>
</organism>
<protein>
    <submittedName>
        <fullName evidence="3">Kinase-like protein</fullName>
    </submittedName>
</protein>
<gene>
    <name evidence="3" type="ORF">C8F04DRAFT_1008135</name>
</gene>
<dbReference type="EMBL" id="JARJCM010000120">
    <property type="protein sequence ID" value="KAJ7027726.1"/>
    <property type="molecule type" value="Genomic_DNA"/>
</dbReference>
<dbReference type="Pfam" id="PF01636">
    <property type="entry name" value="APH"/>
    <property type="match status" value="1"/>
</dbReference>
<dbReference type="PANTHER" id="PTHR21310">
    <property type="entry name" value="AMINOGLYCOSIDE PHOSPHOTRANSFERASE-RELATED-RELATED"/>
    <property type="match status" value="1"/>
</dbReference>
<dbReference type="CDD" id="cd05120">
    <property type="entry name" value="APH_ChoK_like"/>
    <property type="match status" value="1"/>
</dbReference>
<dbReference type="InterPro" id="IPR051678">
    <property type="entry name" value="AGP_Transferase"/>
</dbReference>
<sequence>MKTLPNYPLCLVLWLIDRWAFGHGPHGRPQYGRVRSLSPRLIIKSGILEGTNEAEVIRYVKKRTTIPLPQIVASATGVFDHFMVMKAIPGDPLDSVWPKMTEMQQASVIRQLRGIIAQLRALPPPNPHAISGLYGRKCKDARVATMVPFGPFKNESEFNDFLVKHAQGNFPPDPFLDETRRLMCDNHRIVFTHGDFAPRNIMVQGDVVVGLIDWEHSGWYPEHWEYCKAHFSPDLNCGKSWIRALDEIMPYGYAHDLRIEKRLSDLIVGPT</sequence>
<feature type="domain" description="Aminoglycoside phosphotransferase" evidence="2">
    <location>
        <begin position="51"/>
        <end position="226"/>
    </location>
</feature>
<dbReference type="Proteomes" id="UP001218188">
    <property type="component" value="Unassembled WGS sequence"/>
</dbReference>
<feature type="chain" id="PRO_5042182477" evidence="1">
    <location>
        <begin position="23"/>
        <end position="271"/>
    </location>
</feature>
<reference evidence="3" key="1">
    <citation type="submission" date="2023-03" db="EMBL/GenBank/DDBJ databases">
        <title>Massive genome expansion in bonnet fungi (Mycena s.s.) driven by repeated elements and novel gene families across ecological guilds.</title>
        <authorList>
            <consortium name="Lawrence Berkeley National Laboratory"/>
            <person name="Harder C.B."/>
            <person name="Miyauchi S."/>
            <person name="Viragh M."/>
            <person name="Kuo A."/>
            <person name="Thoen E."/>
            <person name="Andreopoulos B."/>
            <person name="Lu D."/>
            <person name="Skrede I."/>
            <person name="Drula E."/>
            <person name="Henrissat B."/>
            <person name="Morin E."/>
            <person name="Kohler A."/>
            <person name="Barry K."/>
            <person name="LaButti K."/>
            <person name="Morin E."/>
            <person name="Salamov A."/>
            <person name="Lipzen A."/>
            <person name="Mereny Z."/>
            <person name="Hegedus B."/>
            <person name="Baldrian P."/>
            <person name="Stursova M."/>
            <person name="Weitz H."/>
            <person name="Taylor A."/>
            <person name="Grigoriev I.V."/>
            <person name="Nagy L.G."/>
            <person name="Martin F."/>
            <person name="Kauserud H."/>
        </authorList>
    </citation>
    <scope>NUCLEOTIDE SEQUENCE</scope>
    <source>
        <strain evidence="3">CBHHK200</strain>
    </source>
</reference>
<dbReference type="Gene3D" id="3.90.1200.10">
    <property type="match status" value="1"/>
</dbReference>
<keyword evidence="1" id="KW-0732">Signal</keyword>
<feature type="signal peptide" evidence="1">
    <location>
        <begin position="1"/>
        <end position="22"/>
    </location>
</feature>
<evidence type="ECO:0000259" key="2">
    <source>
        <dbReference type="Pfam" id="PF01636"/>
    </source>
</evidence>
<name>A0AAD6WY63_9AGAR</name>
<accession>A0AAD6WY63</accession>